<proteinExistence type="inferred from homology"/>
<dbReference type="AlphaFoldDB" id="A0A671LEG4"/>
<name>A0A671LEG4_9TELE</name>
<dbReference type="SUPFAM" id="SSF56645">
    <property type="entry name" value="Acyl-CoA dehydrogenase NM domain-like"/>
    <property type="match status" value="1"/>
</dbReference>
<evidence type="ECO:0000259" key="7">
    <source>
        <dbReference type="Pfam" id="PF02771"/>
    </source>
</evidence>
<evidence type="ECO:0000313" key="8">
    <source>
        <dbReference type="Ensembl" id="ENSSANP00000018692.1"/>
    </source>
</evidence>
<keyword evidence="6" id="KW-0732">Signal</keyword>
<dbReference type="PANTHER" id="PTHR43884:SF12">
    <property type="entry name" value="ISOVALERYL-COA DEHYDROGENASE, MITOCHONDRIAL-RELATED"/>
    <property type="match status" value="1"/>
</dbReference>
<reference evidence="8" key="2">
    <citation type="submission" date="2025-09" db="UniProtKB">
        <authorList>
            <consortium name="Ensembl"/>
        </authorList>
    </citation>
    <scope>IDENTIFICATION</scope>
</reference>
<dbReference type="GO" id="GO:0033539">
    <property type="term" value="P:fatty acid beta-oxidation using acyl-CoA dehydrogenase"/>
    <property type="evidence" value="ECO:0007669"/>
    <property type="project" value="TreeGrafter"/>
</dbReference>
<keyword evidence="3" id="KW-0285">Flavoprotein</keyword>
<dbReference type="FunFam" id="1.10.540.10:FF:000002">
    <property type="entry name" value="Acyl-CoA dehydrogenase FadE19"/>
    <property type="match status" value="1"/>
</dbReference>
<evidence type="ECO:0000256" key="1">
    <source>
        <dbReference type="ARBA" id="ARBA00001974"/>
    </source>
</evidence>
<reference evidence="8" key="1">
    <citation type="submission" date="2025-08" db="UniProtKB">
        <authorList>
            <consortium name="Ensembl"/>
        </authorList>
    </citation>
    <scope>IDENTIFICATION</scope>
</reference>
<dbReference type="InterPro" id="IPR037069">
    <property type="entry name" value="AcylCoA_DH/ox_N_sf"/>
</dbReference>
<keyword evidence="9" id="KW-1185">Reference proteome</keyword>
<dbReference type="Proteomes" id="UP000472260">
    <property type="component" value="Unassembled WGS sequence"/>
</dbReference>
<dbReference type="Gene3D" id="1.10.540.10">
    <property type="entry name" value="Acyl-CoA dehydrogenase/oxidase, N-terminal domain"/>
    <property type="match status" value="1"/>
</dbReference>
<feature type="domain" description="Acyl-CoA dehydrogenase/oxidase N-terminal" evidence="7">
    <location>
        <begin position="32"/>
        <end position="119"/>
    </location>
</feature>
<comment type="cofactor">
    <cofactor evidence="1">
        <name>FAD</name>
        <dbReference type="ChEBI" id="CHEBI:57692"/>
    </cofactor>
</comment>
<dbReference type="GO" id="GO:0050660">
    <property type="term" value="F:flavin adenine dinucleotide binding"/>
    <property type="evidence" value="ECO:0007669"/>
    <property type="project" value="InterPro"/>
</dbReference>
<evidence type="ECO:0000256" key="3">
    <source>
        <dbReference type="ARBA" id="ARBA00022630"/>
    </source>
</evidence>
<dbReference type="InterPro" id="IPR013786">
    <property type="entry name" value="AcylCoA_DH/ox_N"/>
</dbReference>
<evidence type="ECO:0000256" key="5">
    <source>
        <dbReference type="ARBA" id="ARBA00023002"/>
    </source>
</evidence>
<dbReference type="Pfam" id="PF02771">
    <property type="entry name" value="Acyl-CoA_dh_N"/>
    <property type="match status" value="1"/>
</dbReference>
<sequence length="130" mass="14047">MLISSSFLYLSALGMAVGHGVRCLSQLAELPELHQMMRQTCRDYAQKELAPIAAQLDKDHKFPANLCPLIRAYEDVSMGVMAVGVPESLGGAGMDYLAYCLAVEELSRGCASTGVISLRFNSACDRIAVF</sequence>
<keyword evidence="5" id="KW-0560">Oxidoreductase</keyword>
<evidence type="ECO:0000313" key="9">
    <source>
        <dbReference type="Proteomes" id="UP000472260"/>
    </source>
</evidence>
<comment type="similarity">
    <text evidence="2">Belongs to the acyl-CoA dehydrogenase family.</text>
</comment>
<dbReference type="GO" id="GO:0003995">
    <property type="term" value="F:acyl-CoA dehydrogenase activity"/>
    <property type="evidence" value="ECO:0007669"/>
    <property type="project" value="UniProtKB-ARBA"/>
</dbReference>
<dbReference type="PANTHER" id="PTHR43884">
    <property type="entry name" value="ACYL-COA DEHYDROGENASE"/>
    <property type="match status" value="1"/>
</dbReference>
<dbReference type="GO" id="GO:0005739">
    <property type="term" value="C:mitochondrion"/>
    <property type="evidence" value="ECO:0007669"/>
    <property type="project" value="TreeGrafter"/>
</dbReference>
<evidence type="ECO:0000256" key="6">
    <source>
        <dbReference type="SAM" id="SignalP"/>
    </source>
</evidence>
<evidence type="ECO:0000256" key="2">
    <source>
        <dbReference type="ARBA" id="ARBA00009347"/>
    </source>
</evidence>
<keyword evidence="4" id="KW-0274">FAD</keyword>
<feature type="signal peptide" evidence="6">
    <location>
        <begin position="1"/>
        <end position="18"/>
    </location>
</feature>
<feature type="chain" id="PRO_5025667151" evidence="6">
    <location>
        <begin position="19"/>
        <end position="130"/>
    </location>
</feature>
<evidence type="ECO:0000256" key="4">
    <source>
        <dbReference type="ARBA" id="ARBA00022827"/>
    </source>
</evidence>
<dbReference type="InterPro" id="IPR009100">
    <property type="entry name" value="AcylCoA_DH/oxidase_NM_dom_sf"/>
</dbReference>
<accession>A0A671LEG4</accession>
<dbReference type="GO" id="GO:0046359">
    <property type="term" value="P:butyrate catabolic process"/>
    <property type="evidence" value="ECO:0007669"/>
    <property type="project" value="TreeGrafter"/>
</dbReference>
<organism evidence="8 9">
    <name type="scientific">Sinocyclocheilus anshuiensis</name>
    <dbReference type="NCBI Taxonomy" id="1608454"/>
    <lineage>
        <taxon>Eukaryota</taxon>
        <taxon>Metazoa</taxon>
        <taxon>Chordata</taxon>
        <taxon>Craniata</taxon>
        <taxon>Vertebrata</taxon>
        <taxon>Euteleostomi</taxon>
        <taxon>Actinopterygii</taxon>
        <taxon>Neopterygii</taxon>
        <taxon>Teleostei</taxon>
        <taxon>Ostariophysi</taxon>
        <taxon>Cypriniformes</taxon>
        <taxon>Cyprinidae</taxon>
        <taxon>Cyprininae</taxon>
        <taxon>Sinocyclocheilus</taxon>
    </lineage>
</organism>
<protein>
    <submittedName>
        <fullName evidence="8">Acyl-CoA dehydrogenase short chain</fullName>
    </submittedName>
</protein>
<dbReference type="Ensembl" id="ENSSANT00000019952.1">
    <property type="protein sequence ID" value="ENSSANP00000018692.1"/>
    <property type="gene ID" value="ENSSANG00000009775.1"/>
</dbReference>